<name>A0A0D9XLA0_9ORYZ</name>
<dbReference type="InterPro" id="IPR036312">
    <property type="entry name" value="Bifun_inhib/LTP/seed_sf"/>
</dbReference>
<dbReference type="PANTHER" id="PTHR33214">
    <property type="entry name" value="BIFUNCTIONAL INHIBITOR/LIPID-TRANSFER PROTEIN/SEED STORAGE 2S ALBUMIN SUPERFAMILY PROTEIN"/>
    <property type="match status" value="1"/>
</dbReference>
<dbReference type="Proteomes" id="UP000032180">
    <property type="component" value="Chromosome 10"/>
</dbReference>
<keyword evidence="2" id="KW-0813">Transport</keyword>
<accession>A0A0D9XLA0</accession>
<reference evidence="6 7" key="1">
    <citation type="submission" date="2012-08" db="EMBL/GenBank/DDBJ databases">
        <title>Oryza genome evolution.</title>
        <authorList>
            <person name="Wing R.A."/>
        </authorList>
    </citation>
    <scope>NUCLEOTIDE SEQUENCE</scope>
</reference>
<dbReference type="GO" id="GO:0006869">
    <property type="term" value="P:lipid transport"/>
    <property type="evidence" value="ECO:0007669"/>
    <property type="project" value="InterPro"/>
</dbReference>
<feature type="chain" id="PRO_5002350419" description="Bifunctional inhibitor/plant lipid transfer protein/seed storage helical domain-containing protein" evidence="4">
    <location>
        <begin position="28"/>
        <end position="95"/>
    </location>
</feature>
<sequence length="95" mass="9721">MAATKWAAAMVAVMVVVVATMMPAAEAQCNAGNLVVCAGAIIGGSAPSATCCSNLRAQSGCFCQYARNPAYASYINSPNARKTLTSCRIAIPRCS</sequence>
<dbReference type="InterPro" id="IPR016140">
    <property type="entry name" value="Bifunc_inhib/LTP/seed_store"/>
</dbReference>
<feature type="domain" description="Bifunctional inhibitor/plant lipid transfer protein/seed storage helical" evidence="5">
    <location>
        <begin position="29"/>
        <end position="94"/>
    </location>
</feature>
<dbReference type="SMART" id="SM00499">
    <property type="entry name" value="AAI"/>
    <property type="match status" value="1"/>
</dbReference>
<dbReference type="STRING" id="77586.A0A0D9XLA0"/>
<dbReference type="Pfam" id="PF00234">
    <property type="entry name" value="Tryp_alpha_amyl"/>
    <property type="match status" value="1"/>
</dbReference>
<evidence type="ECO:0000259" key="5">
    <source>
        <dbReference type="SMART" id="SM00499"/>
    </source>
</evidence>
<dbReference type="InterPro" id="IPR033872">
    <property type="entry name" value="nsLTP2"/>
</dbReference>
<evidence type="ECO:0000256" key="3">
    <source>
        <dbReference type="ARBA" id="ARBA00023121"/>
    </source>
</evidence>
<dbReference type="EnsemblPlants" id="LPERR10G11380.1">
    <property type="protein sequence ID" value="LPERR10G11380.1"/>
    <property type="gene ID" value="LPERR10G11380"/>
</dbReference>
<evidence type="ECO:0000256" key="4">
    <source>
        <dbReference type="SAM" id="SignalP"/>
    </source>
</evidence>
<reference evidence="7" key="2">
    <citation type="submission" date="2013-12" db="EMBL/GenBank/DDBJ databases">
        <authorList>
            <person name="Yu Y."/>
            <person name="Lee S."/>
            <person name="de Baynast K."/>
            <person name="Wissotski M."/>
            <person name="Liu L."/>
            <person name="Talag J."/>
            <person name="Goicoechea J."/>
            <person name="Angelova A."/>
            <person name="Jetty R."/>
            <person name="Kudrna D."/>
            <person name="Golser W."/>
            <person name="Rivera L."/>
            <person name="Zhang J."/>
            <person name="Wing R."/>
        </authorList>
    </citation>
    <scope>NUCLEOTIDE SEQUENCE</scope>
</reference>
<feature type="signal peptide" evidence="4">
    <location>
        <begin position="1"/>
        <end position="27"/>
    </location>
</feature>
<reference evidence="6" key="3">
    <citation type="submission" date="2015-04" db="UniProtKB">
        <authorList>
            <consortium name="EnsemblPlants"/>
        </authorList>
    </citation>
    <scope>IDENTIFICATION</scope>
</reference>
<dbReference type="Gramene" id="LPERR10G11380.1">
    <property type="protein sequence ID" value="LPERR10G11380.1"/>
    <property type="gene ID" value="LPERR10G11380"/>
</dbReference>
<dbReference type="Gene3D" id="1.10.110.10">
    <property type="entry name" value="Plant lipid-transfer and hydrophobic proteins"/>
    <property type="match status" value="1"/>
</dbReference>
<dbReference type="eggNOG" id="ENOG502S3N0">
    <property type="taxonomic scope" value="Eukaryota"/>
</dbReference>
<keyword evidence="3" id="KW-0446">Lipid-binding</keyword>
<keyword evidence="7" id="KW-1185">Reference proteome</keyword>
<evidence type="ECO:0000313" key="6">
    <source>
        <dbReference type="EnsemblPlants" id="LPERR10G11380.1"/>
    </source>
</evidence>
<comment type="similarity">
    <text evidence="1">Belongs to the plant LTP family. B11E subfamily.</text>
</comment>
<evidence type="ECO:0000313" key="7">
    <source>
        <dbReference type="Proteomes" id="UP000032180"/>
    </source>
</evidence>
<dbReference type="HOGENOM" id="CLU_158223_2_0_1"/>
<dbReference type="PANTHER" id="PTHR33214:SF50">
    <property type="entry name" value="LIPID-TRANSFER PROTEIN 2G, PUTATIVE, EXPRESSED-RELATED"/>
    <property type="match status" value="1"/>
</dbReference>
<keyword evidence="4" id="KW-0732">Signal</keyword>
<dbReference type="SUPFAM" id="SSF47699">
    <property type="entry name" value="Bifunctional inhibitor/lipid-transfer protein/seed storage 2S albumin"/>
    <property type="match status" value="1"/>
</dbReference>
<dbReference type="AlphaFoldDB" id="A0A0D9XLA0"/>
<protein>
    <recommendedName>
        <fullName evidence="5">Bifunctional inhibitor/plant lipid transfer protein/seed storage helical domain-containing protein</fullName>
    </recommendedName>
</protein>
<evidence type="ECO:0000256" key="2">
    <source>
        <dbReference type="ARBA" id="ARBA00022448"/>
    </source>
</evidence>
<evidence type="ECO:0000256" key="1">
    <source>
        <dbReference type="ARBA" id="ARBA00009707"/>
    </source>
</evidence>
<dbReference type="GO" id="GO:0008289">
    <property type="term" value="F:lipid binding"/>
    <property type="evidence" value="ECO:0007669"/>
    <property type="project" value="UniProtKB-KW"/>
</dbReference>
<organism evidence="6 7">
    <name type="scientific">Leersia perrieri</name>
    <dbReference type="NCBI Taxonomy" id="77586"/>
    <lineage>
        <taxon>Eukaryota</taxon>
        <taxon>Viridiplantae</taxon>
        <taxon>Streptophyta</taxon>
        <taxon>Embryophyta</taxon>
        <taxon>Tracheophyta</taxon>
        <taxon>Spermatophyta</taxon>
        <taxon>Magnoliopsida</taxon>
        <taxon>Liliopsida</taxon>
        <taxon>Poales</taxon>
        <taxon>Poaceae</taxon>
        <taxon>BOP clade</taxon>
        <taxon>Oryzoideae</taxon>
        <taxon>Oryzeae</taxon>
        <taxon>Oryzinae</taxon>
        <taxon>Leersia</taxon>
    </lineage>
</organism>
<dbReference type="CDD" id="cd01959">
    <property type="entry name" value="nsLTP2"/>
    <property type="match status" value="1"/>
</dbReference>
<proteinExistence type="inferred from homology"/>